<evidence type="ECO:0000313" key="4">
    <source>
        <dbReference type="EMBL" id="SMG38801.1"/>
    </source>
</evidence>
<name>A0A1X7KD20_9BACL</name>
<accession>A0A1X7KD20</accession>
<organism evidence="4 5">
    <name type="scientific">Paenibacillus aquistagni</name>
    <dbReference type="NCBI Taxonomy" id="1852522"/>
    <lineage>
        <taxon>Bacteria</taxon>
        <taxon>Bacillati</taxon>
        <taxon>Bacillota</taxon>
        <taxon>Bacilli</taxon>
        <taxon>Bacillales</taxon>
        <taxon>Paenibacillaceae</taxon>
        <taxon>Paenibacillus</taxon>
    </lineage>
</organism>
<evidence type="ECO:0000256" key="2">
    <source>
        <dbReference type="ARBA" id="ARBA00023002"/>
    </source>
</evidence>
<feature type="domain" description="Nitroreductase" evidence="3">
    <location>
        <begin position="8"/>
        <end position="184"/>
    </location>
</feature>
<dbReference type="SUPFAM" id="SSF55469">
    <property type="entry name" value="FMN-dependent nitroreductase-like"/>
    <property type="match status" value="1"/>
</dbReference>
<dbReference type="OrthoDB" id="9782629at2"/>
<dbReference type="AlphaFoldDB" id="A0A1X7KD20"/>
<dbReference type="STRING" id="1852522.SAMN06295960_2337"/>
<dbReference type="InterPro" id="IPR000415">
    <property type="entry name" value="Nitroreductase-like"/>
</dbReference>
<reference evidence="4 5" key="1">
    <citation type="submission" date="2017-04" db="EMBL/GenBank/DDBJ databases">
        <authorList>
            <person name="Afonso C.L."/>
            <person name="Miller P.J."/>
            <person name="Scott M.A."/>
            <person name="Spackman E."/>
            <person name="Goraichik I."/>
            <person name="Dimitrov K.M."/>
            <person name="Suarez D.L."/>
            <person name="Swayne D.E."/>
        </authorList>
    </citation>
    <scope>NUCLEOTIDE SEQUENCE [LARGE SCALE GENOMIC DNA]</scope>
    <source>
        <strain evidence="4 5">11</strain>
    </source>
</reference>
<dbReference type="GO" id="GO:0016491">
    <property type="term" value="F:oxidoreductase activity"/>
    <property type="evidence" value="ECO:0007669"/>
    <property type="project" value="UniProtKB-KW"/>
</dbReference>
<keyword evidence="5" id="KW-1185">Reference proteome</keyword>
<sequence length="208" mass="24015">MNTLETVIKERRSALKFLPEVKISTEELDEMFNLVKYAPSCFNLQHTHYIVINEPELLDKAYEASYKQYKVKSASAAILVLGDTQAHKEAGRLYEGMMHLGILSKQEYDQMVADTIEFYEQRGDSFLHDEAIRNASLSAMQFMLIAQDKGWNTCPMIGFDSDQMMELLQVPDRYVPAMLIAIGKEDQSKLRTRGYRKPVREFVSYNHI</sequence>
<dbReference type="RefSeq" id="WP_085494510.1">
    <property type="nucleotide sequence ID" value="NZ_FXAZ01000002.1"/>
</dbReference>
<dbReference type="Proteomes" id="UP000193834">
    <property type="component" value="Unassembled WGS sequence"/>
</dbReference>
<evidence type="ECO:0000313" key="5">
    <source>
        <dbReference type="Proteomes" id="UP000193834"/>
    </source>
</evidence>
<dbReference type="PANTHER" id="PTHR43673:SF12">
    <property type="entry name" value="PROTEIN DRGA"/>
    <property type="match status" value="1"/>
</dbReference>
<evidence type="ECO:0000259" key="3">
    <source>
        <dbReference type="Pfam" id="PF00881"/>
    </source>
</evidence>
<keyword evidence="2" id="KW-0560">Oxidoreductase</keyword>
<comment type="similarity">
    <text evidence="1">Belongs to the nitroreductase family.</text>
</comment>
<dbReference type="Pfam" id="PF00881">
    <property type="entry name" value="Nitroreductase"/>
    <property type="match status" value="1"/>
</dbReference>
<dbReference type="EMBL" id="FXAZ01000002">
    <property type="protein sequence ID" value="SMG38801.1"/>
    <property type="molecule type" value="Genomic_DNA"/>
</dbReference>
<dbReference type="CDD" id="cd02137">
    <property type="entry name" value="MhqN-like"/>
    <property type="match status" value="1"/>
</dbReference>
<evidence type="ECO:0000256" key="1">
    <source>
        <dbReference type="ARBA" id="ARBA00007118"/>
    </source>
</evidence>
<dbReference type="Gene3D" id="3.40.109.10">
    <property type="entry name" value="NADH Oxidase"/>
    <property type="match status" value="1"/>
</dbReference>
<protein>
    <submittedName>
        <fullName evidence="4">Putative NAD(P)H nitroreductase</fullName>
    </submittedName>
</protein>
<proteinExistence type="inferred from homology"/>
<dbReference type="PANTHER" id="PTHR43673">
    <property type="entry name" value="NAD(P)H NITROREDUCTASE YDGI-RELATED"/>
    <property type="match status" value="1"/>
</dbReference>
<dbReference type="InterPro" id="IPR029479">
    <property type="entry name" value="Nitroreductase"/>
</dbReference>
<gene>
    <name evidence="4" type="ORF">SAMN06295960_2337</name>
</gene>